<feature type="transmembrane region" description="Helical" evidence="7">
    <location>
        <begin position="105"/>
        <end position="133"/>
    </location>
</feature>
<keyword evidence="2 7" id="KW-0813">Transport</keyword>
<evidence type="ECO:0000313" key="9">
    <source>
        <dbReference type="EMBL" id="EFB91106.1"/>
    </source>
</evidence>
<feature type="transmembrane region" description="Helical" evidence="7">
    <location>
        <begin position="188"/>
        <end position="210"/>
    </location>
</feature>
<evidence type="ECO:0000256" key="4">
    <source>
        <dbReference type="ARBA" id="ARBA00022692"/>
    </source>
</evidence>
<dbReference type="CDD" id="cd06261">
    <property type="entry name" value="TM_PBP2"/>
    <property type="match status" value="1"/>
</dbReference>
<keyword evidence="6 7" id="KW-0472">Membrane</keyword>
<feature type="domain" description="ABC transmembrane type-1" evidence="8">
    <location>
        <begin position="109"/>
        <end position="305"/>
    </location>
</feature>
<dbReference type="Proteomes" id="UP000006462">
    <property type="component" value="Unassembled WGS sequence"/>
</dbReference>
<feature type="transmembrane region" description="Helical" evidence="7">
    <location>
        <begin position="231"/>
        <end position="256"/>
    </location>
</feature>
<dbReference type="RefSeq" id="WP_009164550.1">
    <property type="nucleotide sequence ID" value="NZ_ADFP01000051.1"/>
</dbReference>
<gene>
    <name evidence="9" type="ORF">HMPREF7215_0698</name>
</gene>
<accession>A0ABM9ZW09</accession>
<organism evidence="9 10">
    <name type="scientific">Pyramidobacter piscolens W5455</name>
    <dbReference type="NCBI Taxonomy" id="352165"/>
    <lineage>
        <taxon>Bacteria</taxon>
        <taxon>Thermotogati</taxon>
        <taxon>Synergistota</taxon>
        <taxon>Synergistia</taxon>
        <taxon>Synergistales</taxon>
        <taxon>Dethiosulfovibrionaceae</taxon>
        <taxon>Pyramidobacter</taxon>
    </lineage>
</organism>
<keyword evidence="10" id="KW-1185">Reference proteome</keyword>
<dbReference type="SUPFAM" id="SSF161098">
    <property type="entry name" value="MetI-like"/>
    <property type="match status" value="1"/>
</dbReference>
<dbReference type="InterPro" id="IPR045621">
    <property type="entry name" value="BPD_transp_1_N"/>
</dbReference>
<comment type="similarity">
    <text evidence="7">Belongs to the binding-protein-dependent transport system permease family.</text>
</comment>
<comment type="subcellular location">
    <subcellularLocation>
        <location evidence="1 7">Cell membrane</location>
        <topology evidence="1 7">Multi-pass membrane protein</topology>
    </subcellularLocation>
</comment>
<evidence type="ECO:0000256" key="1">
    <source>
        <dbReference type="ARBA" id="ARBA00004651"/>
    </source>
</evidence>
<dbReference type="InterPro" id="IPR035906">
    <property type="entry name" value="MetI-like_sf"/>
</dbReference>
<dbReference type="GeneID" id="90985802"/>
<feature type="transmembrane region" description="Helical" evidence="7">
    <location>
        <begin position="12"/>
        <end position="32"/>
    </location>
</feature>
<keyword evidence="4 7" id="KW-0812">Transmembrane</keyword>
<name>A0ABM9ZW09_9BACT</name>
<dbReference type="PANTHER" id="PTHR43163">
    <property type="entry name" value="DIPEPTIDE TRANSPORT SYSTEM PERMEASE PROTEIN DPPB-RELATED"/>
    <property type="match status" value="1"/>
</dbReference>
<dbReference type="InterPro" id="IPR000515">
    <property type="entry name" value="MetI-like"/>
</dbReference>
<evidence type="ECO:0000313" key="10">
    <source>
        <dbReference type="Proteomes" id="UP000006462"/>
    </source>
</evidence>
<evidence type="ECO:0000256" key="5">
    <source>
        <dbReference type="ARBA" id="ARBA00022989"/>
    </source>
</evidence>
<feature type="transmembrane region" description="Helical" evidence="7">
    <location>
        <begin position="145"/>
        <end position="168"/>
    </location>
</feature>
<comment type="caution">
    <text evidence="9">The sequence shown here is derived from an EMBL/GenBank/DDBJ whole genome shotgun (WGS) entry which is preliminary data.</text>
</comment>
<evidence type="ECO:0000259" key="8">
    <source>
        <dbReference type="PROSITE" id="PS50928"/>
    </source>
</evidence>
<dbReference type="PROSITE" id="PS50928">
    <property type="entry name" value="ABC_TM1"/>
    <property type="match status" value="1"/>
</dbReference>
<dbReference type="EMBL" id="ADFP01000051">
    <property type="protein sequence ID" value="EFB91106.1"/>
    <property type="molecule type" value="Genomic_DNA"/>
</dbReference>
<sequence>MRGDLVLRRIGGALVTLLLASMIASMIVFALVRFAPGDPVDMALGLVSNDLGVNTEMLEERKAELRELHGLNDSVPVQYLRWLKRLAALDLGRSMRTGRPVLRELLGLIPATLLLSSAALLVESALGLSLGLYSAIKAGRFQDGLVRMMCVVMASLPAFVFSLVLLFVFSIRLRWYGISSYAGLSRLWLPALALGLAGAPPVVRMVRAVMLAELGKLYVAASQSRGLPRSLILRGTFLNALLPVITTLALSFAHLIGGSVVIESIFNWPGLGNYAMNSVLLHDYPAVQGYTVLTVAAVVMINLLVEVAYIVADPRVRKSGREAGLSGKRRNDV</sequence>
<keyword evidence="5 7" id="KW-1133">Transmembrane helix</keyword>
<dbReference type="Pfam" id="PF19300">
    <property type="entry name" value="BPD_transp_1_N"/>
    <property type="match status" value="1"/>
</dbReference>
<proteinExistence type="inferred from homology"/>
<keyword evidence="3" id="KW-1003">Cell membrane</keyword>
<dbReference type="Gene3D" id="1.10.3720.10">
    <property type="entry name" value="MetI-like"/>
    <property type="match status" value="1"/>
</dbReference>
<evidence type="ECO:0000256" key="2">
    <source>
        <dbReference type="ARBA" id="ARBA00022448"/>
    </source>
</evidence>
<dbReference type="Pfam" id="PF00528">
    <property type="entry name" value="BPD_transp_1"/>
    <property type="match status" value="1"/>
</dbReference>
<evidence type="ECO:0000256" key="3">
    <source>
        <dbReference type="ARBA" id="ARBA00022475"/>
    </source>
</evidence>
<reference evidence="9 10" key="1">
    <citation type="submission" date="2009-12" db="EMBL/GenBank/DDBJ databases">
        <authorList>
            <person name="Shrivastava S."/>
            <person name="Madupu R."/>
            <person name="Durkin A.S."/>
            <person name="Torralba M."/>
            <person name="Methe B."/>
            <person name="Sutton G.G."/>
            <person name="Strausberg R.L."/>
            <person name="Nelson K.E."/>
        </authorList>
    </citation>
    <scope>NUCLEOTIDE SEQUENCE [LARGE SCALE GENOMIC DNA]</scope>
    <source>
        <strain evidence="9 10">W5455</strain>
    </source>
</reference>
<evidence type="ECO:0000256" key="6">
    <source>
        <dbReference type="ARBA" id="ARBA00023136"/>
    </source>
</evidence>
<protein>
    <submittedName>
        <fullName evidence="9">ABC transporter, permease protein</fullName>
    </submittedName>
</protein>
<dbReference type="PANTHER" id="PTHR43163:SF3">
    <property type="entry name" value="PEPTIDE ABC TRANSPORTER PERMEASE PROTEIN"/>
    <property type="match status" value="1"/>
</dbReference>
<feature type="transmembrane region" description="Helical" evidence="7">
    <location>
        <begin position="290"/>
        <end position="312"/>
    </location>
</feature>
<evidence type="ECO:0000256" key="7">
    <source>
        <dbReference type="RuleBase" id="RU363032"/>
    </source>
</evidence>